<reference evidence="9 10" key="1">
    <citation type="journal article" date="2016" name="BMC Genomics">
        <title>Genomic analysis of the nitrate-respiring Sphingopyxis granuli (formerly Sphingomonas macrogoltabida) strain TFA.</title>
        <authorList>
            <person name="Garcia-Romero I."/>
            <person name="Perez-Pulido A.J."/>
            <person name="Gonzalez-Flores Y.E."/>
            <person name="Reyes-Ramirez F."/>
            <person name="Santero E."/>
            <person name="Floriano B."/>
        </authorList>
    </citation>
    <scope>NUCLEOTIDE SEQUENCE [LARGE SCALE GENOMIC DNA]</scope>
    <source>
        <strain evidence="9 10">TFA</strain>
    </source>
</reference>
<comment type="subcellular location">
    <subcellularLocation>
        <location evidence="1">Cell membrane</location>
        <topology evidence="1">Multi-pass membrane protein</topology>
    </subcellularLocation>
</comment>
<evidence type="ECO:0000256" key="5">
    <source>
        <dbReference type="ARBA" id="ARBA00022692"/>
    </source>
</evidence>
<dbReference type="RefSeq" id="WP_067185016.1">
    <property type="nucleotide sequence ID" value="NZ_CP012199.1"/>
</dbReference>
<keyword evidence="4 9" id="KW-0808">Transferase</keyword>
<evidence type="ECO:0000313" key="9">
    <source>
        <dbReference type="EMBL" id="AMG75359.1"/>
    </source>
</evidence>
<dbReference type="PANTHER" id="PTHR33908:SF11">
    <property type="entry name" value="MEMBRANE PROTEIN"/>
    <property type="match status" value="1"/>
</dbReference>
<organism evidence="9 10">
    <name type="scientific">Sphingopyxis granuli</name>
    <dbReference type="NCBI Taxonomy" id="267128"/>
    <lineage>
        <taxon>Bacteria</taxon>
        <taxon>Pseudomonadati</taxon>
        <taxon>Pseudomonadota</taxon>
        <taxon>Alphaproteobacteria</taxon>
        <taxon>Sphingomonadales</taxon>
        <taxon>Sphingomonadaceae</taxon>
        <taxon>Sphingopyxis</taxon>
    </lineage>
</organism>
<keyword evidence="5 8" id="KW-0812">Transmembrane</keyword>
<dbReference type="AlphaFoldDB" id="A0AA86GLT8"/>
<evidence type="ECO:0000256" key="1">
    <source>
        <dbReference type="ARBA" id="ARBA00004651"/>
    </source>
</evidence>
<evidence type="ECO:0000256" key="7">
    <source>
        <dbReference type="ARBA" id="ARBA00023136"/>
    </source>
</evidence>
<dbReference type="PANTHER" id="PTHR33908">
    <property type="entry name" value="MANNOSYLTRANSFERASE YKCB-RELATED"/>
    <property type="match status" value="1"/>
</dbReference>
<evidence type="ECO:0000256" key="3">
    <source>
        <dbReference type="ARBA" id="ARBA00022676"/>
    </source>
</evidence>
<proteinExistence type="predicted"/>
<evidence type="ECO:0000256" key="6">
    <source>
        <dbReference type="ARBA" id="ARBA00022989"/>
    </source>
</evidence>
<dbReference type="Proteomes" id="UP000058599">
    <property type="component" value="Chromosome"/>
</dbReference>
<feature type="transmembrane region" description="Helical" evidence="8">
    <location>
        <begin position="334"/>
        <end position="352"/>
    </location>
</feature>
<dbReference type="EMBL" id="CP012199">
    <property type="protein sequence ID" value="AMG75359.1"/>
    <property type="molecule type" value="Genomic_DNA"/>
</dbReference>
<accession>A0AA86GLT8</accession>
<dbReference type="GO" id="GO:0009103">
    <property type="term" value="P:lipopolysaccharide biosynthetic process"/>
    <property type="evidence" value="ECO:0007669"/>
    <property type="project" value="UniProtKB-ARBA"/>
</dbReference>
<evidence type="ECO:0000313" key="10">
    <source>
        <dbReference type="Proteomes" id="UP000058599"/>
    </source>
</evidence>
<protein>
    <submittedName>
        <fullName evidence="9">Glycosyl transferase family protein</fullName>
    </submittedName>
</protein>
<keyword evidence="2" id="KW-1003">Cell membrane</keyword>
<feature type="transmembrane region" description="Helical" evidence="8">
    <location>
        <begin position="120"/>
        <end position="141"/>
    </location>
</feature>
<evidence type="ECO:0000256" key="8">
    <source>
        <dbReference type="SAM" id="Phobius"/>
    </source>
</evidence>
<feature type="transmembrane region" description="Helical" evidence="8">
    <location>
        <begin position="168"/>
        <end position="197"/>
    </location>
</feature>
<dbReference type="GO" id="GO:0005886">
    <property type="term" value="C:plasma membrane"/>
    <property type="evidence" value="ECO:0007669"/>
    <property type="project" value="UniProtKB-SubCell"/>
</dbReference>
<dbReference type="GO" id="GO:0016763">
    <property type="term" value="F:pentosyltransferase activity"/>
    <property type="evidence" value="ECO:0007669"/>
    <property type="project" value="TreeGrafter"/>
</dbReference>
<keyword evidence="6 8" id="KW-1133">Transmembrane helix</keyword>
<evidence type="ECO:0000256" key="4">
    <source>
        <dbReference type="ARBA" id="ARBA00022679"/>
    </source>
</evidence>
<dbReference type="InterPro" id="IPR050297">
    <property type="entry name" value="LipidA_mod_glycosyltrf_83"/>
</dbReference>
<sequence>MIGAAAAWIEAHYRGLVATLIAATAGVRLLAWFAIGEPLGNDGLAYFRMAEAMAGGHWPVDQWGQHAFYSIGYPATLTPFFALFGASVGTAIAANLALAAASAVLLVLLAREIAMRPPLILLLLLVHALWIPGIWNSAMLARENLSAPLFLLVLLASWRMLRGGGSTAALLAGAAYGAAILTGGSALPLIVAPLLALLWTGEQRVRRGLLVGGGALALLIPWAAATTAMVGAPTLNTNGGFNLYLGNNPAATGAFVSIADTPAGPEWEEMRRRLGERGASAELGARAIAYAGAHPARTASLGLTKLALFWAPNVPDAADFAQSRAVATARFVEVAQYLLILGFALFGLLAGGGTPRQRWIVAAAIAGFWTLHAAAYVITRYRDPAIPALMLFAVVGWGIAWDRLRPRLKEALDAAA</sequence>
<keyword evidence="3" id="KW-0328">Glycosyltransferase</keyword>
<name>A0AA86GLT8_9SPHN</name>
<evidence type="ECO:0000256" key="2">
    <source>
        <dbReference type="ARBA" id="ARBA00022475"/>
    </source>
</evidence>
<feature type="transmembrane region" description="Helical" evidence="8">
    <location>
        <begin position="384"/>
        <end position="401"/>
    </location>
</feature>
<feature type="transmembrane region" description="Helical" evidence="8">
    <location>
        <begin position="209"/>
        <end position="232"/>
    </location>
</feature>
<keyword evidence="10" id="KW-1185">Reference proteome</keyword>
<dbReference type="KEGG" id="sgi:SGRAN_3012"/>
<gene>
    <name evidence="9" type="ORF">SGRAN_3012</name>
</gene>
<feature type="transmembrane region" description="Helical" evidence="8">
    <location>
        <begin position="80"/>
        <end position="108"/>
    </location>
</feature>
<feature type="transmembrane region" description="Helical" evidence="8">
    <location>
        <begin position="12"/>
        <end position="35"/>
    </location>
</feature>
<keyword evidence="7 8" id="KW-0472">Membrane</keyword>
<feature type="transmembrane region" description="Helical" evidence="8">
    <location>
        <begin position="359"/>
        <end position="378"/>
    </location>
</feature>